<keyword evidence="4" id="KW-0732">Signal</keyword>
<keyword evidence="8" id="KW-1185">Reference proteome</keyword>
<evidence type="ECO:0000313" key="8">
    <source>
        <dbReference type="Proteomes" id="UP000571084"/>
    </source>
</evidence>
<dbReference type="InterPro" id="IPR050707">
    <property type="entry name" value="HTH_MetabolicPath_Reg"/>
</dbReference>
<name>A0A840RYI0_9BURK</name>
<evidence type="ECO:0000259" key="5">
    <source>
        <dbReference type="PROSITE" id="PS51077"/>
    </source>
</evidence>
<evidence type="ECO:0000256" key="2">
    <source>
        <dbReference type="ARBA" id="ARBA00023125"/>
    </source>
</evidence>
<dbReference type="SUPFAM" id="SSF55781">
    <property type="entry name" value="GAF domain-like"/>
    <property type="match status" value="1"/>
</dbReference>
<dbReference type="InterPro" id="IPR036388">
    <property type="entry name" value="WH-like_DNA-bd_sf"/>
</dbReference>
<dbReference type="PROSITE" id="PS51078">
    <property type="entry name" value="ICLR_ED"/>
    <property type="match status" value="1"/>
</dbReference>
<dbReference type="AlphaFoldDB" id="A0A840RYI0"/>
<feature type="domain" description="IclR-ED" evidence="6">
    <location>
        <begin position="129"/>
        <end position="309"/>
    </location>
</feature>
<feature type="signal peptide" evidence="4">
    <location>
        <begin position="1"/>
        <end position="29"/>
    </location>
</feature>
<evidence type="ECO:0000259" key="6">
    <source>
        <dbReference type="PROSITE" id="PS51078"/>
    </source>
</evidence>
<dbReference type="InterPro" id="IPR005471">
    <property type="entry name" value="Tscrpt_reg_IclR_N"/>
</dbReference>
<dbReference type="InterPro" id="IPR014757">
    <property type="entry name" value="Tscrpt_reg_IclR_C"/>
</dbReference>
<dbReference type="GO" id="GO:0003677">
    <property type="term" value="F:DNA binding"/>
    <property type="evidence" value="ECO:0007669"/>
    <property type="project" value="UniProtKB-KW"/>
</dbReference>
<reference evidence="7 8" key="1">
    <citation type="submission" date="2020-08" db="EMBL/GenBank/DDBJ databases">
        <title>Genomic Encyclopedia of Type Strains, Phase IV (KMG-IV): sequencing the most valuable type-strain genomes for metagenomic binning, comparative biology and taxonomic classification.</title>
        <authorList>
            <person name="Goeker M."/>
        </authorList>
    </citation>
    <scope>NUCLEOTIDE SEQUENCE [LARGE SCALE GENOMIC DNA]</scope>
    <source>
        <strain evidence="7 8">DSM 23240</strain>
    </source>
</reference>
<dbReference type="SMART" id="SM00346">
    <property type="entry name" value="HTH_ICLR"/>
    <property type="match status" value="1"/>
</dbReference>
<feature type="chain" id="PRO_5032896729" evidence="4">
    <location>
        <begin position="30"/>
        <end position="309"/>
    </location>
</feature>
<comment type="caution">
    <text evidence="7">The sequence shown here is derived from an EMBL/GenBank/DDBJ whole genome shotgun (WGS) entry which is preliminary data.</text>
</comment>
<dbReference type="Pfam" id="PF09339">
    <property type="entry name" value="HTH_IclR"/>
    <property type="match status" value="1"/>
</dbReference>
<dbReference type="GO" id="GO:0045892">
    <property type="term" value="P:negative regulation of DNA-templated transcription"/>
    <property type="evidence" value="ECO:0007669"/>
    <property type="project" value="TreeGrafter"/>
</dbReference>
<evidence type="ECO:0000256" key="4">
    <source>
        <dbReference type="SAM" id="SignalP"/>
    </source>
</evidence>
<gene>
    <name evidence="7" type="ORF">HNR39_003562</name>
</gene>
<evidence type="ECO:0000256" key="3">
    <source>
        <dbReference type="ARBA" id="ARBA00023163"/>
    </source>
</evidence>
<sequence>MKQVSPLAKPRKPALVGAVGASVNASVNAAVNTAVNASISEISMHTDDDDIADAKESKASSGMTMVKPVINALHILRYLTMSGEPARAVDIARHLGINQSTCFNILRTLVSEDVAAFDVLSKTYTPGFGLSKLVGQFVTQGQRIEAAKPLMREFAARFEVTVTLWRPIGIDRIVLVSAALSPTNLRIDMAEGQRLPYIMGASGRIFAGQPDLGKIAVREAFDNIRWAEPLSFETYWHQVEEARERGYAIDDGTFARGITVLAAPVHDAAGLLAFTVSAFMFRNQYSAEQITTLGYALNALGAKLTNTLF</sequence>
<dbReference type="PANTHER" id="PTHR30136">
    <property type="entry name" value="HELIX-TURN-HELIX TRANSCRIPTIONAL REGULATOR, ICLR FAMILY"/>
    <property type="match status" value="1"/>
</dbReference>
<dbReference type="PANTHER" id="PTHR30136:SF24">
    <property type="entry name" value="HTH-TYPE TRANSCRIPTIONAL REPRESSOR ALLR"/>
    <property type="match status" value="1"/>
</dbReference>
<dbReference type="GO" id="GO:0003700">
    <property type="term" value="F:DNA-binding transcription factor activity"/>
    <property type="evidence" value="ECO:0007669"/>
    <property type="project" value="TreeGrafter"/>
</dbReference>
<dbReference type="InterPro" id="IPR029016">
    <property type="entry name" value="GAF-like_dom_sf"/>
</dbReference>
<keyword evidence="1" id="KW-0805">Transcription regulation</keyword>
<accession>A0A840RYI0</accession>
<dbReference type="Gene3D" id="1.10.10.10">
    <property type="entry name" value="Winged helix-like DNA-binding domain superfamily/Winged helix DNA-binding domain"/>
    <property type="match status" value="1"/>
</dbReference>
<evidence type="ECO:0000256" key="1">
    <source>
        <dbReference type="ARBA" id="ARBA00023015"/>
    </source>
</evidence>
<proteinExistence type="predicted"/>
<keyword evidence="3" id="KW-0804">Transcription</keyword>
<dbReference type="Gene3D" id="3.30.450.40">
    <property type="match status" value="1"/>
</dbReference>
<keyword evidence="2 7" id="KW-0238">DNA-binding</keyword>
<dbReference type="EMBL" id="JACHHQ010000008">
    <property type="protein sequence ID" value="MBB5201704.1"/>
    <property type="molecule type" value="Genomic_DNA"/>
</dbReference>
<dbReference type="PROSITE" id="PS51077">
    <property type="entry name" value="HTH_ICLR"/>
    <property type="match status" value="1"/>
</dbReference>
<protein>
    <submittedName>
        <fullName evidence="7">DNA-binding IclR family transcriptional regulator</fullName>
    </submittedName>
</protein>
<feature type="domain" description="HTH iclR-type" evidence="5">
    <location>
        <begin position="66"/>
        <end position="128"/>
    </location>
</feature>
<evidence type="ECO:0000313" key="7">
    <source>
        <dbReference type="EMBL" id="MBB5201704.1"/>
    </source>
</evidence>
<dbReference type="SUPFAM" id="SSF46785">
    <property type="entry name" value="Winged helix' DNA-binding domain"/>
    <property type="match status" value="1"/>
</dbReference>
<dbReference type="Pfam" id="PF01614">
    <property type="entry name" value="IclR_C"/>
    <property type="match status" value="1"/>
</dbReference>
<dbReference type="Proteomes" id="UP000571084">
    <property type="component" value="Unassembled WGS sequence"/>
</dbReference>
<dbReference type="InterPro" id="IPR036390">
    <property type="entry name" value="WH_DNA-bd_sf"/>
</dbReference>
<dbReference type="RefSeq" id="WP_245182490.1">
    <property type="nucleotide sequence ID" value="NZ_JAAOZT010000017.1"/>
</dbReference>
<organism evidence="7 8">
    <name type="scientific">Glaciimonas immobilis</name>
    <dbReference type="NCBI Taxonomy" id="728004"/>
    <lineage>
        <taxon>Bacteria</taxon>
        <taxon>Pseudomonadati</taxon>
        <taxon>Pseudomonadota</taxon>
        <taxon>Betaproteobacteria</taxon>
        <taxon>Burkholderiales</taxon>
        <taxon>Oxalobacteraceae</taxon>
        <taxon>Glaciimonas</taxon>
    </lineage>
</organism>